<keyword evidence="4" id="KW-0342">GTP-binding</keyword>
<dbReference type="InterPro" id="IPR025121">
    <property type="entry name" value="GTPase_HflX_N"/>
</dbReference>
<dbReference type="GO" id="GO:0043022">
    <property type="term" value="F:ribosome binding"/>
    <property type="evidence" value="ECO:0007669"/>
    <property type="project" value="TreeGrafter"/>
</dbReference>
<dbReference type="Pfam" id="PF01926">
    <property type="entry name" value="MMR_HSR1"/>
    <property type="match status" value="1"/>
</dbReference>
<dbReference type="GO" id="GO:0005525">
    <property type="term" value="F:GTP binding"/>
    <property type="evidence" value="ECO:0007669"/>
    <property type="project" value="UniProtKB-KW"/>
</dbReference>
<feature type="compositionally biased region" description="Basic and acidic residues" evidence="5">
    <location>
        <begin position="490"/>
        <end position="512"/>
    </location>
</feature>
<dbReference type="Gene3D" id="3.40.50.300">
    <property type="entry name" value="P-loop containing nucleotide triphosphate hydrolases"/>
    <property type="match status" value="1"/>
</dbReference>
<keyword evidence="2" id="KW-0547">Nucleotide-binding</keyword>
<keyword evidence="8" id="KW-1185">Reference proteome</keyword>
<dbReference type="InterPro" id="IPR027417">
    <property type="entry name" value="P-loop_NTPase"/>
</dbReference>
<dbReference type="InterPro" id="IPR006073">
    <property type="entry name" value="GTP-bd"/>
</dbReference>
<organism evidence="7 8">
    <name type="scientific">Ceratodon purpureus</name>
    <name type="common">Fire moss</name>
    <name type="synonym">Dicranum purpureum</name>
    <dbReference type="NCBI Taxonomy" id="3225"/>
    <lineage>
        <taxon>Eukaryota</taxon>
        <taxon>Viridiplantae</taxon>
        <taxon>Streptophyta</taxon>
        <taxon>Embryophyta</taxon>
        <taxon>Bryophyta</taxon>
        <taxon>Bryophytina</taxon>
        <taxon>Bryopsida</taxon>
        <taxon>Dicranidae</taxon>
        <taxon>Pseudoditrichales</taxon>
        <taxon>Ditrichaceae</taxon>
        <taxon>Ceratodon</taxon>
    </lineage>
</organism>
<dbReference type="HAMAP" id="MF_00900">
    <property type="entry name" value="GTPase_HflX"/>
    <property type="match status" value="1"/>
</dbReference>
<dbReference type="InterPro" id="IPR030394">
    <property type="entry name" value="G_HFLX_dom"/>
</dbReference>
<feature type="domain" description="Hflx-type G" evidence="6">
    <location>
        <begin position="329"/>
        <end position="460"/>
    </location>
</feature>
<comment type="caution">
    <text evidence="7">The sequence shown here is derived from an EMBL/GenBank/DDBJ whole genome shotgun (WGS) entry which is preliminary data.</text>
</comment>
<dbReference type="Gene3D" id="3.40.50.11060">
    <property type="entry name" value="GTPase HflX, N-terminal domain"/>
    <property type="match status" value="1"/>
</dbReference>
<dbReference type="InterPro" id="IPR042108">
    <property type="entry name" value="GTPase_HflX_N_sf"/>
</dbReference>
<protein>
    <recommendedName>
        <fullName evidence="6">Hflx-type G domain-containing protein</fullName>
    </recommendedName>
</protein>
<accession>A0A8T0H7W9</accession>
<dbReference type="SUPFAM" id="SSF52540">
    <property type="entry name" value="P-loop containing nucleoside triphosphate hydrolases"/>
    <property type="match status" value="1"/>
</dbReference>
<evidence type="ECO:0000313" key="7">
    <source>
        <dbReference type="EMBL" id="KAG0567493.1"/>
    </source>
</evidence>
<evidence type="ECO:0000259" key="6">
    <source>
        <dbReference type="PROSITE" id="PS51705"/>
    </source>
</evidence>
<evidence type="ECO:0000256" key="3">
    <source>
        <dbReference type="ARBA" id="ARBA00022842"/>
    </source>
</evidence>
<dbReference type="GO" id="GO:0046872">
    <property type="term" value="F:metal ion binding"/>
    <property type="evidence" value="ECO:0007669"/>
    <property type="project" value="UniProtKB-KW"/>
</dbReference>
<dbReference type="InterPro" id="IPR016496">
    <property type="entry name" value="GTPase_HflX"/>
</dbReference>
<keyword evidence="1" id="KW-0479">Metal-binding</keyword>
<dbReference type="FunFam" id="3.40.50.11060:FF:000003">
    <property type="entry name" value="GTP-binding protein chloroplastic"/>
    <property type="match status" value="1"/>
</dbReference>
<dbReference type="CDD" id="cd01878">
    <property type="entry name" value="HflX"/>
    <property type="match status" value="1"/>
</dbReference>
<evidence type="ECO:0000256" key="4">
    <source>
        <dbReference type="ARBA" id="ARBA00023134"/>
    </source>
</evidence>
<dbReference type="Pfam" id="PF13167">
    <property type="entry name" value="GTP-bdg_N"/>
    <property type="match status" value="1"/>
</dbReference>
<dbReference type="PROSITE" id="PS51705">
    <property type="entry name" value="G_HFLX"/>
    <property type="match status" value="1"/>
</dbReference>
<evidence type="ECO:0000256" key="2">
    <source>
        <dbReference type="ARBA" id="ARBA00022741"/>
    </source>
</evidence>
<gene>
    <name evidence="7" type="ORF">KC19_7G139200</name>
</gene>
<sequence length="574" mass="62908">MHMPSPWRTLAGRVLAAIRIDLSSLQSIRHVGGDVGGSVLWRDGRVLAGNSRRGEEVCHGFRELGMGGWRRGFRTSGANWHYKFMGGDLQRLPRLLIVQPRVVPREVLKATLMEAMRLVDSLEELRGADAPVEVPEKRRQSPFVLVQSPRNRSKRVSAGGYFGAGTIETVRVHVDLASSQDELDAVFVNATLSGVQQRNLEAAWGKPVLDRVGLIIEIFGAHAQTKEAKLQVELAALNYQKTRLVRVQKGGTRLGFGAGGEAEVVSARGRASGTIGGAGETELQLQRRRIGERRTRLKKLLAEVRRTRTLHRSSRQRHSPGGSSDMGLPLVAVVGYTNAGKSSMVAKLSQSNVYIDDRLFATLDSRVRSVILPSGKKMLLSDTVGFISDLPHQLVEAFQATLQEVVDADLLLHVIDSSAANADEQREAVLKVLRDIGVSQAKLDTCMVEAWNKVDLLEDDSETYSHFNVPLLEDTPMKFPDDDEDQSVTAEEKSESRELDVDVSKTEVMSGDKQEPMVVSGFGMSEGNIAKLSTSTVTGIGLAALLETIDNRLAQVVDKQSKELKKYVDVSNST</sequence>
<evidence type="ECO:0000313" key="8">
    <source>
        <dbReference type="Proteomes" id="UP000822688"/>
    </source>
</evidence>
<dbReference type="Proteomes" id="UP000822688">
    <property type="component" value="Chromosome 7"/>
</dbReference>
<dbReference type="PANTHER" id="PTHR10229">
    <property type="entry name" value="GTP-BINDING PROTEIN HFLX"/>
    <property type="match status" value="1"/>
</dbReference>
<dbReference type="PANTHER" id="PTHR10229:SF8">
    <property type="entry name" value="GTPASE HFLX"/>
    <property type="match status" value="1"/>
</dbReference>
<dbReference type="Pfam" id="PF16360">
    <property type="entry name" value="GTP-bdg_M"/>
    <property type="match status" value="1"/>
</dbReference>
<keyword evidence="3" id="KW-0460">Magnesium</keyword>
<evidence type="ECO:0000256" key="5">
    <source>
        <dbReference type="SAM" id="MobiDB-lite"/>
    </source>
</evidence>
<evidence type="ECO:0000256" key="1">
    <source>
        <dbReference type="ARBA" id="ARBA00022723"/>
    </source>
</evidence>
<dbReference type="GO" id="GO:0005737">
    <property type="term" value="C:cytoplasm"/>
    <property type="evidence" value="ECO:0007669"/>
    <property type="project" value="TreeGrafter"/>
</dbReference>
<dbReference type="AlphaFoldDB" id="A0A8T0H7W9"/>
<name>A0A8T0H7W9_CERPU</name>
<dbReference type="EMBL" id="CM026428">
    <property type="protein sequence ID" value="KAG0567493.1"/>
    <property type="molecule type" value="Genomic_DNA"/>
</dbReference>
<dbReference type="InterPro" id="IPR032305">
    <property type="entry name" value="GTP-bd_M"/>
</dbReference>
<reference evidence="7" key="1">
    <citation type="submission" date="2020-06" db="EMBL/GenBank/DDBJ databases">
        <title>WGS assembly of Ceratodon purpureus strain R40.</title>
        <authorList>
            <person name="Carey S.B."/>
            <person name="Jenkins J."/>
            <person name="Shu S."/>
            <person name="Lovell J.T."/>
            <person name="Sreedasyam A."/>
            <person name="Maumus F."/>
            <person name="Tiley G.P."/>
            <person name="Fernandez-Pozo N."/>
            <person name="Barry K."/>
            <person name="Chen C."/>
            <person name="Wang M."/>
            <person name="Lipzen A."/>
            <person name="Daum C."/>
            <person name="Saski C.A."/>
            <person name="Payton A.C."/>
            <person name="Mcbreen J.C."/>
            <person name="Conrad R.E."/>
            <person name="Kollar L.M."/>
            <person name="Olsson S."/>
            <person name="Huttunen S."/>
            <person name="Landis J.B."/>
            <person name="Wickett N.J."/>
            <person name="Johnson M.G."/>
            <person name="Rensing S.A."/>
            <person name="Grimwood J."/>
            <person name="Schmutz J."/>
            <person name="Mcdaniel S.F."/>
        </authorList>
    </citation>
    <scope>NUCLEOTIDE SEQUENCE</scope>
    <source>
        <strain evidence="7">R40</strain>
    </source>
</reference>
<proteinExistence type="inferred from homology"/>
<dbReference type="PRINTS" id="PR00326">
    <property type="entry name" value="GTP1OBG"/>
</dbReference>
<dbReference type="NCBIfam" id="TIGR03156">
    <property type="entry name" value="GTP_HflX"/>
    <property type="match status" value="1"/>
</dbReference>
<feature type="region of interest" description="Disordered" evidence="5">
    <location>
        <begin position="474"/>
        <end position="512"/>
    </location>
</feature>